<organism evidence="2 3">
    <name type="scientific">Labeo rohita</name>
    <name type="common">Indian major carp</name>
    <name type="synonym">Cyprinus rohita</name>
    <dbReference type="NCBI Taxonomy" id="84645"/>
    <lineage>
        <taxon>Eukaryota</taxon>
        <taxon>Metazoa</taxon>
        <taxon>Chordata</taxon>
        <taxon>Craniata</taxon>
        <taxon>Vertebrata</taxon>
        <taxon>Euteleostomi</taxon>
        <taxon>Actinopterygii</taxon>
        <taxon>Neopterygii</taxon>
        <taxon>Teleostei</taxon>
        <taxon>Ostariophysi</taxon>
        <taxon>Cypriniformes</taxon>
        <taxon>Cyprinidae</taxon>
        <taxon>Labeoninae</taxon>
        <taxon>Labeonini</taxon>
        <taxon>Labeo</taxon>
    </lineage>
</organism>
<keyword evidence="3" id="KW-1185">Reference proteome</keyword>
<name>A0A498NZ44_LABRO</name>
<evidence type="ECO:0000256" key="1">
    <source>
        <dbReference type="SAM" id="SignalP"/>
    </source>
</evidence>
<evidence type="ECO:0000313" key="2">
    <source>
        <dbReference type="EMBL" id="RXN36617.1"/>
    </source>
</evidence>
<dbReference type="STRING" id="84645.A0A498NZ44"/>
<dbReference type="AlphaFoldDB" id="A0A498NZ44"/>
<keyword evidence="1" id="KW-0732">Signal</keyword>
<sequence length="89" mass="10235">MAPRWRGGAQVLAVTLGILQCCGWLSGQTVRTSVGMMGRRPEQWPMSHERVKRGWVWNQFFVVEEYTGTEPLYVGKTKPAKPLFLLKWL</sequence>
<comment type="caution">
    <text evidence="2">The sequence shown here is derived from an EMBL/GenBank/DDBJ whole genome shotgun (WGS) entry which is preliminary data.</text>
</comment>
<dbReference type="EMBL" id="QBIY01007641">
    <property type="protein sequence ID" value="RXN36617.1"/>
    <property type="molecule type" value="Genomic_DNA"/>
</dbReference>
<feature type="signal peptide" evidence="1">
    <location>
        <begin position="1"/>
        <end position="27"/>
    </location>
</feature>
<protein>
    <submittedName>
        <fullName evidence="2">Cadherin-22</fullName>
    </submittedName>
</protein>
<proteinExistence type="predicted"/>
<gene>
    <name evidence="2" type="ORF">ROHU_002812</name>
</gene>
<dbReference type="Proteomes" id="UP000290572">
    <property type="component" value="Unassembled WGS sequence"/>
</dbReference>
<reference evidence="2 3" key="1">
    <citation type="submission" date="2018-03" db="EMBL/GenBank/DDBJ databases">
        <title>Draft genome sequence of Rohu Carp (Labeo rohita).</title>
        <authorList>
            <person name="Das P."/>
            <person name="Kushwaha B."/>
            <person name="Joshi C.G."/>
            <person name="Kumar D."/>
            <person name="Nagpure N.S."/>
            <person name="Sahoo L."/>
            <person name="Das S.P."/>
            <person name="Bit A."/>
            <person name="Patnaik S."/>
            <person name="Meher P.K."/>
            <person name="Jayasankar P."/>
            <person name="Koringa P.G."/>
            <person name="Patel N.V."/>
            <person name="Hinsu A.T."/>
            <person name="Kumar R."/>
            <person name="Pandey M."/>
            <person name="Agarwal S."/>
            <person name="Srivastava S."/>
            <person name="Singh M."/>
            <person name="Iquebal M.A."/>
            <person name="Jaiswal S."/>
            <person name="Angadi U.B."/>
            <person name="Kumar N."/>
            <person name="Raza M."/>
            <person name="Shah T.M."/>
            <person name="Rai A."/>
            <person name="Jena J.K."/>
        </authorList>
    </citation>
    <scope>NUCLEOTIDE SEQUENCE [LARGE SCALE GENOMIC DNA]</scope>
    <source>
        <strain evidence="2">DASCIFA01</strain>
        <tissue evidence="2">Testis</tissue>
    </source>
</reference>
<feature type="chain" id="PRO_5019756092" evidence="1">
    <location>
        <begin position="28"/>
        <end position="89"/>
    </location>
</feature>
<evidence type="ECO:0000313" key="3">
    <source>
        <dbReference type="Proteomes" id="UP000290572"/>
    </source>
</evidence>
<accession>A0A498NZ44</accession>